<evidence type="ECO:0000256" key="1">
    <source>
        <dbReference type="ARBA" id="ARBA00004651"/>
    </source>
</evidence>
<feature type="transmembrane region" description="Helical" evidence="7">
    <location>
        <begin position="333"/>
        <end position="353"/>
    </location>
</feature>
<proteinExistence type="predicted"/>
<comment type="caution">
    <text evidence="9">The sequence shown here is derived from an EMBL/GenBank/DDBJ whole genome shotgun (WGS) entry which is preliminary data.</text>
</comment>
<evidence type="ECO:0000313" key="10">
    <source>
        <dbReference type="Proteomes" id="UP000696413"/>
    </source>
</evidence>
<dbReference type="EMBL" id="JAHBOM010000007">
    <property type="protein sequence ID" value="MBU8823311.1"/>
    <property type="molecule type" value="Genomic_DNA"/>
</dbReference>
<name>A0ABS6HKY9_MYCGD</name>
<dbReference type="SUPFAM" id="SSF103473">
    <property type="entry name" value="MFS general substrate transporter"/>
    <property type="match status" value="1"/>
</dbReference>
<evidence type="ECO:0000256" key="7">
    <source>
        <dbReference type="SAM" id="Phobius"/>
    </source>
</evidence>
<evidence type="ECO:0000313" key="9">
    <source>
        <dbReference type="EMBL" id="MBU8823311.1"/>
    </source>
</evidence>
<feature type="transmembrane region" description="Helical" evidence="7">
    <location>
        <begin position="271"/>
        <end position="292"/>
    </location>
</feature>
<dbReference type="InterPro" id="IPR050171">
    <property type="entry name" value="MFS_Transporters"/>
</dbReference>
<feature type="transmembrane region" description="Helical" evidence="7">
    <location>
        <begin position="204"/>
        <end position="227"/>
    </location>
</feature>
<feature type="transmembrane region" description="Helical" evidence="7">
    <location>
        <begin position="239"/>
        <end position="259"/>
    </location>
</feature>
<dbReference type="InterPro" id="IPR011701">
    <property type="entry name" value="MFS"/>
</dbReference>
<gene>
    <name evidence="9" type="ORF">KL859_10555</name>
</gene>
<keyword evidence="6 7" id="KW-0472">Membrane</keyword>
<evidence type="ECO:0000256" key="4">
    <source>
        <dbReference type="ARBA" id="ARBA00022692"/>
    </source>
</evidence>
<dbReference type="Gene3D" id="1.20.1250.20">
    <property type="entry name" value="MFS general substrate transporter like domains"/>
    <property type="match status" value="1"/>
</dbReference>
<dbReference type="InterPro" id="IPR020846">
    <property type="entry name" value="MFS_dom"/>
</dbReference>
<organism evidence="9 10">
    <name type="scientific">Mycolicibacterium goodii</name>
    <name type="common">Mycobacterium goodii</name>
    <dbReference type="NCBI Taxonomy" id="134601"/>
    <lineage>
        <taxon>Bacteria</taxon>
        <taxon>Bacillati</taxon>
        <taxon>Actinomycetota</taxon>
        <taxon>Actinomycetes</taxon>
        <taxon>Mycobacteriales</taxon>
        <taxon>Mycobacteriaceae</taxon>
        <taxon>Mycolicibacterium</taxon>
    </lineage>
</organism>
<dbReference type="InterPro" id="IPR036259">
    <property type="entry name" value="MFS_trans_sf"/>
</dbReference>
<evidence type="ECO:0000259" key="8">
    <source>
        <dbReference type="PROSITE" id="PS50850"/>
    </source>
</evidence>
<dbReference type="PANTHER" id="PTHR23517:SF13">
    <property type="entry name" value="MAJOR FACILITATOR SUPERFAMILY MFS_1"/>
    <property type="match status" value="1"/>
</dbReference>
<feature type="transmembrane region" description="Helical" evidence="7">
    <location>
        <begin position="39"/>
        <end position="62"/>
    </location>
</feature>
<protein>
    <submittedName>
        <fullName evidence="9">MFS transporter</fullName>
    </submittedName>
</protein>
<keyword evidence="5 7" id="KW-1133">Transmembrane helix</keyword>
<keyword evidence="10" id="KW-1185">Reference proteome</keyword>
<dbReference type="Proteomes" id="UP000696413">
    <property type="component" value="Unassembled WGS sequence"/>
</dbReference>
<feature type="transmembrane region" description="Helical" evidence="7">
    <location>
        <begin position="12"/>
        <end position="33"/>
    </location>
</feature>
<evidence type="ECO:0000256" key="2">
    <source>
        <dbReference type="ARBA" id="ARBA00022448"/>
    </source>
</evidence>
<feature type="transmembrane region" description="Helical" evidence="7">
    <location>
        <begin position="98"/>
        <end position="121"/>
    </location>
</feature>
<keyword evidence="4 7" id="KW-0812">Transmembrane</keyword>
<sequence>MPHTRRFSFALLAYAFAAIMVGTTLPTPMYALYAEHMHFAVLTTTVIYATYAGGVLFALLAFGRWSDAVGRRPMLLAGVVAALISAAVFLAADSVPTLLVGRVFSGVSAGLFTGTATAAVIEAAPPAWRTRAAAVATVANMGGLGAGPLLAGLLVEYAPQPLHLPFLVHIAMAVIAGAAVLAVPETSSRSGTIGLQRLSVPPEVRTVFVIAAIAAFAGFAVTGMYTAVAPSFLSNVIGVGNHAVAGAIACSIFAASAVTQVFANRVPPGRAVAVGCAILIVGMLILTAALLFSSLAALIAAAVVSGIGQGMSFSRGLAAIAEKTPPGRRAEVSSTYFVVAYIAISLPVVGEGLSARHWGLRPTGIAFALGVAVLAVICLVAILVEEARQKRAERAELSAST</sequence>
<feature type="domain" description="Major facilitator superfamily (MFS) profile" evidence="8">
    <location>
        <begin position="6"/>
        <end position="388"/>
    </location>
</feature>
<keyword evidence="3" id="KW-1003">Cell membrane</keyword>
<dbReference type="PROSITE" id="PS50850">
    <property type="entry name" value="MFS"/>
    <property type="match status" value="1"/>
</dbReference>
<feature type="transmembrane region" description="Helical" evidence="7">
    <location>
        <begin position="166"/>
        <end position="183"/>
    </location>
</feature>
<feature type="transmembrane region" description="Helical" evidence="7">
    <location>
        <begin position="133"/>
        <end position="154"/>
    </location>
</feature>
<evidence type="ECO:0000256" key="3">
    <source>
        <dbReference type="ARBA" id="ARBA00022475"/>
    </source>
</evidence>
<evidence type="ECO:0000256" key="5">
    <source>
        <dbReference type="ARBA" id="ARBA00022989"/>
    </source>
</evidence>
<dbReference type="PANTHER" id="PTHR23517">
    <property type="entry name" value="RESISTANCE PROTEIN MDTM, PUTATIVE-RELATED-RELATED"/>
    <property type="match status" value="1"/>
</dbReference>
<evidence type="ECO:0000256" key="6">
    <source>
        <dbReference type="ARBA" id="ARBA00023136"/>
    </source>
</evidence>
<dbReference type="RefSeq" id="WP_214389022.1">
    <property type="nucleotide sequence ID" value="NZ_CP092364.2"/>
</dbReference>
<dbReference type="Pfam" id="PF07690">
    <property type="entry name" value="MFS_1"/>
    <property type="match status" value="1"/>
</dbReference>
<feature type="transmembrane region" description="Helical" evidence="7">
    <location>
        <begin position="74"/>
        <end position="92"/>
    </location>
</feature>
<feature type="transmembrane region" description="Helical" evidence="7">
    <location>
        <begin position="298"/>
        <end position="321"/>
    </location>
</feature>
<reference evidence="9 10" key="1">
    <citation type="submission" date="2021-05" db="EMBL/GenBank/DDBJ databases">
        <title>Draft Genome Sequences of Clinical Respiratory Isolates of Mycobacterium goodii Recovered in Ireland.</title>
        <authorList>
            <person name="Flanagan P.R."/>
            <person name="Mok S."/>
            <person name="Roycroft E."/>
            <person name="Rogers T.R."/>
            <person name="Fitzgibbon M."/>
        </authorList>
    </citation>
    <scope>NUCLEOTIDE SEQUENCE [LARGE SCALE GENOMIC DNA]</scope>
    <source>
        <strain evidence="9 10">14IE55</strain>
    </source>
</reference>
<feature type="transmembrane region" description="Helical" evidence="7">
    <location>
        <begin position="365"/>
        <end position="384"/>
    </location>
</feature>
<keyword evidence="2" id="KW-0813">Transport</keyword>
<comment type="subcellular location">
    <subcellularLocation>
        <location evidence="1">Cell membrane</location>
        <topology evidence="1">Multi-pass membrane protein</topology>
    </subcellularLocation>
</comment>
<accession>A0ABS6HKY9</accession>